<dbReference type="Proteomes" id="UP000472265">
    <property type="component" value="Chromosome 4"/>
</dbReference>
<feature type="region of interest" description="Disordered" evidence="4">
    <location>
        <begin position="26"/>
        <end position="50"/>
    </location>
</feature>
<protein>
    <recommendedName>
        <fullName evidence="7">RNMT-activating mini protein</fullName>
    </recommendedName>
</protein>
<organism evidence="5 6">
    <name type="scientific">Sparus aurata</name>
    <name type="common">Gilthead sea bream</name>
    <dbReference type="NCBI Taxonomy" id="8175"/>
    <lineage>
        <taxon>Eukaryota</taxon>
        <taxon>Metazoa</taxon>
        <taxon>Chordata</taxon>
        <taxon>Craniata</taxon>
        <taxon>Vertebrata</taxon>
        <taxon>Euteleostomi</taxon>
        <taxon>Actinopterygii</taxon>
        <taxon>Neopterygii</taxon>
        <taxon>Teleostei</taxon>
        <taxon>Neoteleostei</taxon>
        <taxon>Acanthomorphata</taxon>
        <taxon>Eupercaria</taxon>
        <taxon>Spariformes</taxon>
        <taxon>Sparidae</taxon>
        <taxon>Sparus</taxon>
    </lineage>
</organism>
<evidence type="ECO:0000256" key="3">
    <source>
        <dbReference type="ARBA" id="ARBA00034716"/>
    </source>
</evidence>
<sequence length="79" mass="9524">MAETTETQKEFEELFAHRFTSEDPEYQQYKSRPPDTPPIVEDWRSRGGNHRGRDSMKVCVYLFGVYSRYIRLYFYCLSL</sequence>
<dbReference type="GeneTree" id="ENSGT00940000168079"/>
<evidence type="ECO:0000256" key="1">
    <source>
        <dbReference type="ARBA" id="ARBA00004123"/>
    </source>
</evidence>
<reference evidence="5" key="1">
    <citation type="submission" date="2021-04" db="EMBL/GenBank/DDBJ databases">
        <authorList>
            <consortium name="Wellcome Sanger Institute Data Sharing"/>
        </authorList>
    </citation>
    <scope>NUCLEOTIDE SEQUENCE [LARGE SCALE GENOMIC DNA]</scope>
</reference>
<accession>A0A671Y3Y4</accession>
<feature type="compositionally biased region" description="Basic and acidic residues" evidence="4">
    <location>
        <begin position="41"/>
        <end position="50"/>
    </location>
</feature>
<comment type="similarity">
    <text evidence="3">Belongs to the RAM family.</text>
</comment>
<reference evidence="5" key="3">
    <citation type="submission" date="2025-09" db="UniProtKB">
        <authorList>
            <consortium name="Ensembl"/>
        </authorList>
    </citation>
    <scope>IDENTIFICATION</scope>
</reference>
<dbReference type="Pfam" id="PF15320">
    <property type="entry name" value="RAM"/>
    <property type="match status" value="1"/>
</dbReference>
<reference evidence="5" key="2">
    <citation type="submission" date="2025-08" db="UniProtKB">
        <authorList>
            <consortium name="Ensembl"/>
        </authorList>
    </citation>
    <scope>IDENTIFICATION</scope>
</reference>
<name>A0A671Y3Y4_SPAAU</name>
<keyword evidence="2" id="KW-0539">Nucleus</keyword>
<dbReference type="GO" id="GO:0003723">
    <property type="term" value="F:RNA binding"/>
    <property type="evidence" value="ECO:0007669"/>
    <property type="project" value="InterPro"/>
</dbReference>
<evidence type="ECO:0000256" key="4">
    <source>
        <dbReference type="SAM" id="MobiDB-lite"/>
    </source>
</evidence>
<dbReference type="OMA" id="WHIHALH"/>
<dbReference type="GO" id="GO:0031533">
    <property type="term" value="C:mRNA capping enzyme complex"/>
    <property type="evidence" value="ECO:0007669"/>
    <property type="project" value="InterPro"/>
</dbReference>
<comment type="subcellular location">
    <subcellularLocation>
        <location evidence="1">Nucleus</location>
    </subcellularLocation>
</comment>
<dbReference type="InParanoid" id="A0A671Y3Y4"/>
<dbReference type="AlphaFoldDB" id="A0A671Y3Y4"/>
<evidence type="ECO:0000256" key="2">
    <source>
        <dbReference type="ARBA" id="ARBA00023242"/>
    </source>
</evidence>
<dbReference type="GO" id="GO:0106005">
    <property type="term" value="P:RNA 5'-cap (guanine-N7)-methylation"/>
    <property type="evidence" value="ECO:0007669"/>
    <property type="project" value="InterPro"/>
</dbReference>
<evidence type="ECO:0000313" key="6">
    <source>
        <dbReference type="Proteomes" id="UP000472265"/>
    </source>
</evidence>
<dbReference type="PANTHER" id="PTHR48168:SF1">
    <property type="entry name" value="RNA GUANINE-N7 METHYLTRANSFERASE ACTIVATING SUBUNIT-RELATED"/>
    <property type="match status" value="1"/>
</dbReference>
<dbReference type="PANTHER" id="PTHR48168">
    <property type="entry name" value="RNA GUANINE-7 METHYLTRANSFERASE-ACTIVATING SUBUNIT-LIKE (PSEUDOGENE)-RELATED"/>
    <property type="match status" value="1"/>
</dbReference>
<proteinExistence type="inferred from homology"/>
<dbReference type="InterPro" id="IPR028271">
    <property type="entry name" value="RAMAC"/>
</dbReference>
<evidence type="ECO:0000313" key="5">
    <source>
        <dbReference type="Ensembl" id="ENSSAUP00010058260.1"/>
    </source>
</evidence>
<dbReference type="Ensembl" id="ENSSAUT00010061156.1">
    <property type="protein sequence ID" value="ENSSAUP00010058260.1"/>
    <property type="gene ID" value="ENSSAUG00010023805.1"/>
</dbReference>
<evidence type="ECO:0008006" key="7">
    <source>
        <dbReference type="Google" id="ProtNLM"/>
    </source>
</evidence>
<keyword evidence="6" id="KW-1185">Reference proteome</keyword>